<comment type="caution">
    <text evidence="2">The sequence shown here is derived from an EMBL/GenBank/DDBJ whole genome shotgun (WGS) entry which is preliminary data.</text>
</comment>
<dbReference type="Proteomes" id="UP001155241">
    <property type="component" value="Unassembled WGS sequence"/>
</dbReference>
<reference evidence="2" key="1">
    <citation type="submission" date="2022-06" db="EMBL/GenBank/DDBJ databases">
        <title>Aeoliella straminimaris, a novel planctomycete from sediments.</title>
        <authorList>
            <person name="Vitorino I.R."/>
            <person name="Lage O.M."/>
        </authorList>
    </citation>
    <scope>NUCLEOTIDE SEQUENCE</scope>
    <source>
        <strain evidence="2">ICT_H6.2</strain>
    </source>
</reference>
<keyword evidence="3" id="KW-1185">Reference proteome</keyword>
<dbReference type="EMBL" id="JAMXLR010000095">
    <property type="protein sequence ID" value="MCO6048112.1"/>
    <property type="molecule type" value="Genomic_DNA"/>
</dbReference>
<protein>
    <recommendedName>
        <fullName evidence="4">DUF3634 family protein</fullName>
    </recommendedName>
</protein>
<evidence type="ECO:0000256" key="1">
    <source>
        <dbReference type="SAM" id="Phobius"/>
    </source>
</evidence>
<feature type="transmembrane region" description="Helical" evidence="1">
    <location>
        <begin position="6"/>
        <end position="22"/>
    </location>
</feature>
<keyword evidence="1" id="KW-0472">Membrane</keyword>
<evidence type="ECO:0000313" key="3">
    <source>
        <dbReference type="Proteomes" id="UP001155241"/>
    </source>
</evidence>
<gene>
    <name evidence="2" type="ORF">NG895_29815</name>
</gene>
<dbReference type="AlphaFoldDB" id="A0A9X2FH04"/>
<evidence type="ECO:0008006" key="4">
    <source>
        <dbReference type="Google" id="ProtNLM"/>
    </source>
</evidence>
<keyword evidence="1" id="KW-0812">Transmembrane</keyword>
<dbReference type="RefSeq" id="WP_252856225.1">
    <property type="nucleotide sequence ID" value="NZ_JAMXLR010000095.1"/>
</dbReference>
<sequence>MLIHPAMLLYVLLGVLIVYGIWTSRRSNWPIKIVVSSRGVESMRGLPASRTARVAEFLERDLAPESRVVIRAARSKSGRLRTKVTGAVDDGTRQRIRNFLYAEL</sequence>
<proteinExistence type="predicted"/>
<evidence type="ECO:0000313" key="2">
    <source>
        <dbReference type="EMBL" id="MCO6048112.1"/>
    </source>
</evidence>
<keyword evidence="1" id="KW-1133">Transmembrane helix</keyword>
<organism evidence="2 3">
    <name type="scientific">Aeoliella straminimaris</name>
    <dbReference type="NCBI Taxonomy" id="2954799"/>
    <lineage>
        <taxon>Bacteria</taxon>
        <taxon>Pseudomonadati</taxon>
        <taxon>Planctomycetota</taxon>
        <taxon>Planctomycetia</taxon>
        <taxon>Pirellulales</taxon>
        <taxon>Lacipirellulaceae</taxon>
        <taxon>Aeoliella</taxon>
    </lineage>
</organism>
<name>A0A9X2FH04_9BACT</name>
<accession>A0A9X2FH04</accession>